<comment type="caution">
    <text evidence="1">The sequence shown here is derived from an EMBL/GenBank/DDBJ whole genome shotgun (WGS) entry which is preliminary data.</text>
</comment>
<name>A0ACB9EH67_ARCLA</name>
<evidence type="ECO:0000313" key="1">
    <source>
        <dbReference type="EMBL" id="KAI3758319.1"/>
    </source>
</evidence>
<accession>A0ACB9EH67</accession>
<dbReference type="EMBL" id="CM042048">
    <property type="protein sequence ID" value="KAI3758319.1"/>
    <property type="molecule type" value="Genomic_DNA"/>
</dbReference>
<gene>
    <name evidence="1" type="ORF">L6452_05878</name>
</gene>
<dbReference type="Proteomes" id="UP001055879">
    <property type="component" value="Linkage Group LG02"/>
</dbReference>
<reference evidence="1 2" key="2">
    <citation type="journal article" date="2022" name="Mol. Ecol. Resour.">
        <title>The genomes of chicory, endive, great burdock and yacon provide insights into Asteraceae paleo-polyploidization history and plant inulin production.</title>
        <authorList>
            <person name="Fan W."/>
            <person name="Wang S."/>
            <person name="Wang H."/>
            <person name="Wang A."/>
            <person name="Jiang F."/>
            <person name="Liu H."/>
            <person name="Zhao H."/>
            <person name="Xu D."/>
            <person name="Zhang Y."/>
        </authorList>
    </citation>
    <scope>NUCLEOTIDE SEQUENCE [LARGE SCALE GENOMIC DNA]</scope>
    <source>
        <strain evidence="2">cv. Niubang</strain>
    </source>
</reference>
<reference evidence="2" key="1">
    <citation type="journal article" date="2022" name="Mol. Ecol. Resour.">
        <title>The genomes of chicory, endive, great burdock and yacon provide insights into Asteraceae palaeo-polyploidization history and plant inulin production.</title>
        <authorList>
            <person name="Fan W."/>
            <person name="Wang S."/>
            <person name="Wang H."/>
            <person name="Wang A."/>
            <person name="Jiang F."/>
            <person name="Liu H."/>
            <person name="Zhao H."/>
            <person name="Xu D."/>
            <person name="Zhang Y."/>
        </authorList>
    </citation>
    <scope>NUCLEOTIDE SEQUENCE [LARGE SCALE GENOMIC DNA]</scope>
    <source>
        <strain evidence="2">cv. Niubang</strain>
    </source>
</reference>
<proteinExistence type="predicted"/>
<sequence>MTIYMNRLFRKFNSSFLPSSGKSLKYEVSCIKDDLYLVDAGIGSSKMTMVDELRRVPNNSGFTRFENKVRFMDSTTGESLVKKQMLERFFMDLVTGEPTMKERVTARFSDMVGRTDAVAGELTILLP</sequence>
<evidence type="ECO:0000313" key="2">
    <source>
        <dbReference type="Proteomes" id="UP001055879"/>
    </source>
</evidence>
<keyword evidence="2" id="KW-1185">Reference proteome</keyword>
<protein>
    <submittedName>
        <fullName evidence="1">Uncharacterized protein</fullName>
    </submittedName>
</protein>
<organism evidence="1 2">
    <name type="scientific">Arctium lappa</name>
    <name type="common">Greater burdock</name>
    <name type="synonym">Lappa major</name>
    <dbReference type="NCBI Taxonomy" id="4217"/>
    <lineage>
        <taxon>Eukaryota</taxon>
        <taxon>Viridiplantae</taxon>
        <taxon>Streptophyta</taxon>
        <taxon>Embryophyta</taxon>
        <taxon>Tracheophyta</taxon>
        <taxon>Spermatophyta</taxon>
        <taxon>Magnoliopsida</taxon>
        <taxon>eudicotyledons</taxon>
        <taxon>Gunneridae</taxon>
        <taxon>Pentapetalae</taxon>
        <taxon>asterids</taxon>
        <taxon>campanulids</taxon>
        <taxon>Asterales</taxon>
        <taxon>Asteraceae</taxon>
        <taxon>Carduoideae</taxon>
        <taxon>Cardueae</taxon>
        <taxon>Arctiinae</taxon>
        <taxon>Arctium</taxon>
    </lineage>
</organism>